<accession>A0ABS6C6A7</accession>
<name>A0ABS6C6A7_9CLOT</name>
<organism evidence="1 2">
    <name type="scientific">Clostridium algidicarnis</name>
    <dbReference type="NCBI Taxonomy" id="37659"/>
    <lineage>
        <taxon>Bacteria</taxon>
        <taxon>Bacillati</taxon>
        <taxon>Bacillota</taxon>
        <taxon>Clostridia</taxon>
        <taxon>Eubacteriales</taxon>
        <taxon>Clostridiaceae</taxon>
        <taxon>Clostridium</taxon>
    </lineage>
</organism>
<evidence type="ECO:0000313" key="1">
    <source>
        <dbReference type="EMBL" id="MBU3221022.1"/>
    </source>
</evidence>
<evidence type="ECO:0008006" key="3">
    <source>
        <dbReference type="Google" id="ProtNLM"/>
    </source>
</evidence>
<dbReference type="RefSeq" id="WP_216101326.1">
    <property type="nucleotide sequence ID" value="NZ_JAHLDG010000028.1"/>
</dbReference>
<dbReference type="Proteomes" id="UP000740830">
    <property type="component" value="Unassembled WGS sequence"/>
</dbReference>
<sequence length="52" mass="5891">MFISNQLIDSIEYVFDSSGKLLSKPIKPEDKEDKLSLIRQIRLTGLAKVAKI</sequence>
<keyword evidence="2" id="KW-1185">Reference proteome</keyword>
<gene>
    <name evidence="1" type="ORF">KPL27_13190</name>
</gene>
<proteinExistence type="predicted"/>
<evidence type="ECO:0000313" key="2">
    <source>
        <dbReference type="Proteomes" id="UP000740830"/>
    </source>
</evidence>
<protein>
    <recommendedName>
        <fullName evidence="3">YD repeat-containing protein</fullName>
    </recommendedName>
</protein>
<reference evidence="1 2" key="1">
    <citation type="submission" date="2021-06" db="EMBL/GenBank/DDBJ databases">
        <title>Clostridia strains as spoilage organisms.</title>
        <authorList>
            <person name="Wambui J."/>
            <person name="Stephan R."/>
            <person name="Stevens M.J.A."/>
        </authorList>
    </citation>
    <scope>NUCLEOTIDE SEQUENCE [LARGE SCALE GENOMIC DNA]</scope>
    <source>
        <strain evidence="1 2">CM013</strain>
    </source>
</reference>
<comment type="caution">
    <text evidence="1">The sequence shown here is derived from an EMBL/GenBank/DDBJ whole genome shotgun (WGS) entry which is preliminary data.</text>
</comment>
<dbReference type="EMBL" id="JAHLDG010000028">
    <property type="protein sequence ID" value="MBU3221022.1"/>
    <property type="molecule type" value="Genomic_DNA"/>
</dbReference>